<comment type="similarity">
    <text evidence="1">Belongs to the UPF0213 family.</text>
</comment>
<dbReference type="PANTHER" id="PTHR34477">
    <property type="entry name" value="UPF0213 PROTEIN YHBQ"/>
    <property type="match status" value="1"/>
</dbReference>
<dbReference type="SUPFAM" id="SSF82771">
    <property type="entry name" value="GIY-YIG endonuclease"/>
    <property type="match status" value="1"/>
</dbReference>
<dbReference type="CDD" id="cd10448">
    <property type="entry name" value="GIY-YIG_unchar_3"/>
    <property type="match status" value="1"/>
</dbReference>
<dbReference type="RefSeq" id="WP_146895284.1">
    <property type="nucleotide sequence ID" value="NZ_BJYS01000004.1"/>
</dbReference>
<keyword evidence="3" id="KW-0255">Endonuclease</keyword>
<accession>A0A512AU03</accession>
<keyword evidence="4" id="KW-1185">Reference proteome</keyword>
<sequence>MVKGNYFVYIITNPNKTVLYTGMTNNLQIRLQQHLDNRGNVNSFAGKYFCYKLVYYERFSDVKMAIDREKEIKDMSREKKMELIKALNPYLDFLVAAGLG</sequence>
<dbReference type="InterPro" id="IPR000305">
    <property type="entry name" value="GIY-YIG_endonuc"/>
</dbReference>
<keyword evidence="3" id="KW-0378">Hydrolase</keyword>
<feature type="domain" description="GIY-YIG" evidence="2">
    <location>
        <begin position="4"/>
        <end position="82"/>
    </location>
</feature>
<organism evidence="3 4">
    <name type="scientific">Adhaeribacter aerolatus</name>
    <dbReference type="NCBI Taxonomy" id="670289"/>
    <lineage>
        <taxon>Bacteria</taxon>
        <taxon>Pseudomonadati</taxon>
        <taxon>Bacteroidota</taxon>
        <taxon>Cytophagia</taxon>
        <taxon>Cytophagales</taxon>
        <taxon>Hymenobacteraceae</taxon>
        <taxon>Adhaeribacter</taxon>
    </lineage>
</organism>
<name>A0A512AU03_9BACT</name>
<dbReference type="Proteomes" id="UP000321532">
    <property type="component" value="Unassembled WGS sequence"/>
</dbReference>
<dbReference type="InterPro" id="IPR035901">
    <property type="entry name" value="GIY-YIG_endonuc_sf"/>
</dbReference>
<evidence type="ECO:0000259" key="2">
    <source>
        <dbReference type="PROSITE" id="PS50164"/>
    </source>
</evidence>
<dbReference type="AlphaFoldDB" id="A0A512AU03"/>
<gene>
    <name evidence="3" type="ORF">AAE02nite_08730</name>
</gene>
<evidence type="ECO:0000256" key="1">
    <source>
        <dbReference type="ARBA" id="ARBA00007435"/>
    </source>
</evidence>
<proteinExistence type="inferred from homology"/>
<dbReference type="OrthoDB" id="1495241at2"/>
<dbReference type="Pfam" id="PF01541">
    <property type="entry name" value="GIY-YIG"/>
    <property type="match status" value="1"/>
</dbReference>
<evidence type="ECO:0000313" key="4">
    <source>
        <dbReference type="Proteomes" id="UP000321532"/>
    </source>
</evidence>
<comment type="caution">
    <text evidence="3">The sequence shown here is derived from an EMBL/GenBank/DDBJ whole genome shotgun (WGS) entry which is preliminary data.</text>
</comment>
<protein>
    <submittedName>
        <fullName evidence="3">Endonuclease</fullName>
    </submittedName>
</protein>
<dbReference type="PROSITE" id="PS50164">
    <property type="entry name" value="GIY_YIG"/>
    <property type="match status" value="1"/>
</dbReference>
<evidence type="ECO:0000313" key="3">
    <source>
        <dbReference type="EMBL" id="GEO03209.1"/>
    </source>
</evidence>
<keyword evidence="3" id="KW-0540">Nuclease</keyword>
<dbReference type="InterPro" id="IPR050190">
    <property type="entry name" value="UPF0213_domain"/>
</dbReference>
<dbReference type="Gene3D" id="3.40.1440.10">
    <property type="entry name" value="GIY-YIG endonuclease"/>
    <property type="match status" value="1"/>
</dbReference>
<reference evidence="3 4" key="1">
    <citation type="submission" date="2019-07" db="EMBL/GenBank/DDBJ databases">
        <title>Whole genome shotgun sequence of Adhaeribacter aerolatus NBRC 106133.</title>
        <authorList>
            <person name="Hosoyama A."/>
            <person name="Uohara A."/>
            <person name="Ohji S."/>
            <person name="Ichikawa N."/>
        </authorList>
    </citation>
    <scope>NUCLEOTIDE SEQUENCE [LARGE SCALE GENOMIC DNA]</scope>
    <source>
        <strain evidence="3 4">NBRC 106133</strain>
    </source>
</reference>
<dbReference type="PANTHER" id="PTHR34477:SF5">
    <property type="entry name" value="BSL5627 PROTEIN"/>
    <property type="match status" value="1"/>
</dbReference>
<dbReference type="GO" id="GO:0004519">
    <property type="term" value="F:endonuclease activity"/>
    <property type="evidence" value="ECO:0007669"/>
    <property type="project" value="UniProtKB-KW"/>
</dbReference>
<dbReference type="EMBL" id="BJYS01000004">
    <property type="protein sequence ID" value="GEO03209.1"/>
    <property type="molecule type" value="Genomic_DNA"/>
</dbReference>